<protein>
    <submittedName>
        <fullName evidence="3">Dystrophin</fullName>
    </submittedName>
</protein>
<dbReference type="SUPFAM" id="SSF46966">
    <property type="entry name" value="Spectrin repeat"/>
    <property type="match status" value="1"/>
</dbReference>
<sequence>MEFRRKINKKTLQLNQQIGPSIADIKKQLEANRCLEQLIESGEALAERLDNFITVVPQKAIDNEDNYMNERGIENVIAELATRWSRLVSWVNTRYACLQNVLLYWRHFEEEANVLSDWLDERTDEVTKTVANLIPSVPNHHSNNILTISHSRHSSFGNDMELNEQKLTNYKLLERAGSSGSSVMQTQDSMERITVSKDNLNRDSLQQMVLNQNDAEMEAID</sequence>
<evidence type="ECO:0000313" key="3">
    <source>
        <dbReference type="WBParaSite" id="SCUD_0002343201-mRNA-1"/>
    </source>
</evidence>
<dbReference type="Proteomes" id="UP000279833">
    <property type="component" value="Unassembled WGS sequence"/>
</dbReference>
<proteinExistence type="predicted"/>
<name>A0A183L7V8_9TREM</name>
<evidence type="ECO:0000313" key="2">
    <source>
        <dbReference type="Proteomes" id="UP000279833"/>
    </source>
</evidence>
<dbReference type="Gene3D" id="1.20.58.60">
    <property type="match status" value="1"/>
</dbReference>
<reference evidence="3" key="1">
    <citation type="submission" date="2016-06" db="UniProtKB">
        <authorList>
            <consortium name="WormBaseParasite"/>
        </authorList>
    </citation>
    <scope>IDENTIFICATION</scope>
</reference>
<organism evidence="3">
    <name type="scientific">Schistosoma curassoni</name>
    <dbReference type="NCBI Taxonomy" id="6186"/>
    <lineage>
        <taxon>Eukaryota</taxon>
        <taxon>Metazoa</taxon>
        <taxon>Spiralia</taxon>
        <taxon>Lophotrochozoa</taxon>
        <taxon>Platyhelminthes</taxon>
        <taxon>Trematoda</taxon>
        <taxon>Digenea</taxon>
        <taxon>Strigeidida</taxon>
        <taxon>Schistosomatoidea</taxon>
        <taxon>Schistosomatidae</taxon>
        <taxon>Schistosoma</taxon>
    </lineage>
</organism>
<dbReference type="AlphaFoldDB" id="A0A183L7V8"/>
<keyword evidence="2" id="KW-1185">Reference proteome</keyword>
<accession>A0A183L7V8</accession>
<dbReference type="WBParaSite" id="SCUD_0002343201-mRNA-1">
    <property type="protein sequence ID" value="SCUD_0002343201-mRNA-1"/>
    <property type="gene ID" value="SCUD_0002343201"/>
</dbReference>
<gene>
    <name evidence="1" type="ORF">SCUD_LOCUS23429</name>
</gene>
<dbReference type="STRING" id="6186.A0A183L7V8"/>
<dbReference type="EMBL" id="UZAK01054717">
    <property type="protein sequence ID" value="VDP83003.1"/>
    <property type="molecule type" value="Genomic_DNA"/>
</dbReference>
<evidence type="ECO:0000313" key="1">
    <source>
        <dbReference type="EMBL" id="VDP83003.1"/>
    </source>
</evidence>
<reference evidence="1 2" key="2">
    <citation type="submission" date="2018-11" db="EMBL/GenBank/DDBJ databases">
        <authorList>
            <consortium name="Pathogen Informatics"/>
        </authorList>
    </citation>
    <scope>NUCLEOTIDE SEQUENCE [LARGE SCALE GENOMIC DNA]</scope>
    <source>
        <strain evidence="1">Dakar</strain>
        <strain evidence="2">Dakar, Senegal</strain>
    </source>
</reference>